<dbReference type="PROSITE" id="PS50119">
    <property type="entry name" value="ZF_BBOX"/>
    <property type="match status" value="1"/>
</dbReference>
<sequence>MAERASPTDPGEEEEELGEDKDTHTHADQQEDTVPEQDHLDEDQQHPNQPEEDHECPGCQSLGVLTLPCGHKLCQSCIQVSQEELGQTGCTICYGSQLMDSVLRSLLETLFQGQPRRRGVTPGTGGEGILAGDYGGKAEEEEMCVQHGEMLNVFCLEEEEPICSQCETDEHEDHQSCSIQEAILDCKRELRSAIRNLQEQLDSLTTIKQTWEDSSAHIKSQLVQTAQFLREEFEKMHQFLSEEEASLMSQLKQEEEEKSQKMKEKIDRISDDIHVLTTSIRETEEAMGLDDLVFLKNYKKACERAQHRVEEPEEESGALLDVAKHQSCVQYDVWDKMQKIIQYFPVTMDPNTGSVCLGVSPDLSSVFVCEKQPLPENPERFVSPQSILGSDEFTSGRHSWEVEVGDNSHWSLGVAIETIRRKDWSDSERNVTPALDSDPDPGGGLWTVSLSSGEYQASPGHSASLRLRRKPRRVRIQLDWERGCLTFSDASDNTLIHRFKQQWSGTLRPYFSTTCSKHPLKISAGKVTVTVD</sequence>
<evidence type="ECO:0000259" key="8">
    <source>
        <dbReference type="PROSITE" id="PS50188"/>
    </source>
</evidence>
<dbReference type="Pfam" id="PF00622">
    <property type="entry name" value="SPRY"/>
    <property type="match status" value="1"/>
</dbReference>
<evidence type="ECO:0000256" key="5">
    <source>
        <dbReference type="SAM" id="Coils"/>
    </source>
</evidence>
<dbReference type="InterPro" id="IPR003879">
    <property type="entry name" value="Butyrophylin_SPRY"/>
</dbReference>
<dbReference type="GO" id="GO:0008270">
    <property type="term" value="F:zinc ion binding"/>
    <property type="evidence" value="ECO:0007669"/>
    <property type="project" value="UniProtKB-KW"/>
</dbReference>
<dbReference type="PROSITE" id="PS50188">
    <property type="entry name" value="B302_SPRY"/>
    <property type="match status" value="1"/>
</dbReference>
<feature type="region of interest" description="Disordered" evidence="6">
    <location>
        <begin position="1"/>
        <end position="55"/>
    </location>
</feature>
<dbReference type="PROSITE" id="PS00518">
    <property type="entry name" value="ZF_RING_1"/>
    <property type="match status" value="1"/>
</dbReference>
<dbReference type="PRINTS" id="PR01407">
    <property type="entry name" value="BUTYPHLNCDUF"/>
</dbReference>
<dbReference type="Gene3D" id="3.30.40.10">
    <property type="entry name" value="Zinc/RING finger domain, C3HC4 (zinc finger)"/>
    <property type="match status" value="1"/>
</dbReference>
<dbReference type="InterPro" id="IPR000315">
    <property type="entry name" value="Znf_B-box"/>
</dbReference>
<protein>
    <submittedName>
        <fullName evidence="9">Tripartite motif-containing protein 75</fullName>
    </submittedName>
</protein>
<gene>
    <name evidence="9" type="ORF">XNOV1_A020358</name>
</gene>
<dbReference type="SUPFAM" id="SSF57850">
    <property type="entry name" value="RING/U-box"/>
    <property type="match status" value="1"/>
</dbReference>
<dbReference type="SMART" id="SM00336">
    <property type="entry name" value="BBOX"/>
    <property type="match status" value="1"/>
</dbReference>
<dbReference type="Pfam" id="PF13765">
    <property type="entry name" value="PRY"/>
    <property type="match status" value="1"/>
</dbReference>
<evidence type="ECO:0000256" key="1">
    <source>
        <dbReference type="ARBA" id="ARBA00022723"/>
    </source>
</evidence>
<dbReference type="InterPro" id="IPR001870">
    <property type="entry name" value="B30.2/SPRY"/>
</dbReference>
<keyword evidence="2 4" id="KW-0863">Zinc-finger</keyword>
<dbReference type="InterPro" id="IPR050143">
    <property type="entry name" value="TRIM/RBCC"/>
</dbReference>
<dbReference type="Gene3D" id="3.30.160.60">
    <property type="entry name" value="Classic Zinc Finger"/>
    <property type="match status" value="1"/>
</dbReference>
<keyword evidence="10" id="KW-1185">Reference proteome</keyword>
<dbReference type="EMBL" id="OY660878">
    <property type="protein sequence ID" value="CAJ1074189.1"/>
    <property type="molecule type" value="Genomic_DNA"/>
</dbReference>
<dbReference type="PANTHER" id="PTHR24103">
    <property type="entry name" value="E3 UBIQUITIN-PROTEIN LIGASE TRIM"/>
    <property type="match status" value="1"/>
</dbReference>
<keyword evidence="1" id="KW-0479">Metal-binding</keyword>
<reference evidence="9" key="1">
    <citation type="submission" date="2023-08" db="EMBL/GenBank/DDBJ databases">
        <authorList>
            <person name="Alioto T."/>
            <person name="Alioto T."/>
            <person name="Gomez Garrido J."/>
        </authorList>
    </citation>
    <scope>NUCLEOTIDE SEQUENCE</scope>
</reference>
<dbReference type="InterPro" id="IPR001841">
    <property type="entry name" value="Znf_RING"/>
</dbReference>
<feature type="compositionally biased region" description="Acidic residues" evidence="6">
    <location>
        <begin position="10"/>
        <end position="19"/>
    </location>
</feature>
<evidence type="ECO:0000259" key="7">
    <source>
        <dbReference type="PROSITE" id="PS50119"/>
    </source>
</evidence>
<dbReference type="InterPro" id="IPR017907">
    <property type="entry name" value="Znf_RING_CS"/>
</dbReference>
<dbReference type="InterPro" id="IPR003877">
    <property type="entry name" value="SPRY_dom"/>
</dbReference>
<keyword evidence="3" id="KW-0862">Zinc</keyword>
<evidence type="ECO:0000313" key="10">
    <source>
        <dbReference type="Proteomes" id="UP001178508"/>
    </source>
</evidence>
<dbReference type="Gene3D" id="2.60.120.920">
    <property type="match status" value="1"/>
</dbReference>
<organism evidence="9 10">
    <name type="scientific">Xyrichtys novacula</name>
    <name type="common">Pearly razorfish</name>
    <name type="synonym">Hemipteronotus novacula</name>
    <dbReference type="NCBI Taxonomy" id="13765"/>
    <lineage>
        <taxon>Eukaryota</taxon>
        <taxon>Metazoa</taxon>
        <taxon>Chordata</taxon>
        <taxon>Craniata</taxon>
        <taxon>Vertebrata</taxon>
        <taxon>Euteleostomi</taxon>
        <taxon>Actinopterygii</taxon>
        <taxon>Neopterygii</taxon>
        <taxon>Teleostei</taxon>
        <taxon>Neoteleostei</taxon>
        <taxon>Acanthomorphata</taxon>
        <taxon>Eupercaria</taxon>
        <taxon>Labriformes</taxon>
        <taxon>Labridae</taxon>
        <taxon>Xyrichtys</taxon>
    </lineage>
</organism>
<evidence type="ECO:0000313" key="9">
    <source>
        <dbReference type="EMBL" id="CAJ1074189.1"/>
    </source>
</evidence>
<feature type="compositionally biased region" description="Basic and acidic residues" evidence="6">
    <location>
        <begin position="36"/>
        <end position="51"/>
    </location>
</feature>
<feature type="coiled-coil region" evidence="5">
    <location>
        <begin position="187"/>
        <end position="315"/>
    </location>
</feature>
<feature type="domain" description="B30.2/SPRY" evidence="8">
    <location>
        <begin position="326"/>
        <end position="529"/>
    </location>
</feature>
<name>A0AAV1GM99_XYRNO</name>
<dbReference type="SMART" id="SM00449">
    <property type="entry name" value="SPRY"/>
    <property type="match status" value="1"/>
</dbReference>
<proteinExistence type="predicted"/>
<evidence type="ECO:0000256" key="3">
    <source>
        <dbReference type="ARBA" id="ARBA00022833"/>
    </source>
</evidence>
<dbReference type="SUPFAM" id="SSF57845">
    <property type="entry name" value="B-box zinc-binding domain"/>
    <property type="match status" value="1"/>
</dbReference>
<feature type="domain" description="B box-type" evidence="7">
    <location>
        <begin position="139"/>
        <end position="179"/>
    </location>
</feature>
<feature type="compositionally biased region" description="Basic and acidic residues" evidence="6">
    <location>
        <begin position="20"/>
        <end position="29"/>
    </location>
</feature>
<evidence type="ECO:0000256" key="2">
    <source>
        <dbReference type="ARBA" id="ARBA00022771"/>
    </source>
</evidence>
<dbReference type="Pfam" id="PF00643">
    <property type="entry name" value="zf-B_box"/>
    <property type="match status" value="1"/>
</dbReference>
<dbReference type="InterPro" id="IPR043136">
    <property type="entry name" value="B30.2/SPRY_sf"/>
</dbReference>
<dbReference type="SMART" id="SM00589">
    <property type="entry name" value="PRY"/>
    <property type="match status" value="1"/>
</dbReference>
<accession>A0AAV1GM99</accession>
<keyword evidence="5" id="KW-0175">Coiled coil</keyword>
<dbReference type="InterPro" id="IPR006574">
    <property type="entry name" value="PRY"/>
</dbReference>
<dbReference type="SUPFAM" id="SSF49899">
    <property type="entry name" value="Concanavalin A-like lectins/glucanases"/>
    <property type="match status" value="1"/>
</dbReference>
<dbReference type="Proteomes" id="UP001178508">
    <property type="component" value="Chromosome 15"/>
</dbReference>
<dbReference type="InterPro" id="IPR013083">
    <property type="entry name" value="Znf_RING/FYVE/PHD"/>
</dbReference>
<evidence type="ECO:0000256" key="4">
    <source>
        <dbReference type="PROSITE-ProRule" id="PRU00024"/>
    </source>
</evidence>
<dbReference type="InterPro" id="IPR013320">
    <property type="entry name" value="ConA-like_dom_sf"/>
</dbReference>
<dbReference type="SMART" id="SM00184">
    <property type="entry name" value="RING"/>
    <property type="match status" value="1"/>
</dbReference>
<dbReference type="AlphaFoldDB" id="A0AAV1GM99"/>
<evidence type="ECO:0000256" key="6">
    <source>
        <dbReference type="SAM" id="MobiDB-lite"/>
    </source>
</evidence>